<dbReference type="Gene3D" id="1.25.40.10">
    <property type="entry name" value="Tetratricopeptide repeat domain"/>
    <property type="match status" value="1"/>
</dbReference>
<keyword evidence="3" id="KW-0256">Endoplasmic reticulum</keyword>
<feature type="signal peptide" evidence="6">
    <location>
        <begin position="1"/>
        <end position="27"/>
    </location>
</feature>
<dbReference type="PROSITE" id="PS50005">
    <property type="entry name" value="TPR"/>
    <property type="match status" value="2"/>
</dbReference>
<evidence type="ECO:0000256" key="3">
    <source>
        <dbReference type="ARBA" id="ARBA00022824"/>
    </source>
</evidence>
<dbReference type="CDD" id="cd06257">
    <property type="entry name" value="DnaJ"/>
    <property type="match status" value="1"/>
</dbReference>
<dbReference type="InterPro" id="IPR011990">
    <property type="entry name" value="TPR-like_helical_dom_sf"/>
</dbReference>
<dbReference type="PANTHER" id="PTHR44140:SF2">
    <property type="entry name" value="LD25575P"/>
    <property type="match status" value="1"/>
</dbReference>
<dbReference type="GO" id="GO:0034975">
    <property type="term" value="P:protein folding in endoplasmic reticulum"/>
    <property type="evidence" value="ECO:0007669"/>
    <property type="project" value="TreeGrafter"/>
</dbReference>
<dbReference type="InterPro" id="IPR036869">
    <property type="entry name" value="J_dom_sf"/>
</dbReference>
<feature type="repeat" description="TPR" evidence="4">
    <location>
        <begin position="31"/>
        <end position="64"/>
    </location>
</feature>
<dbReference type="PANTHER" id="PTHR44140">
    <property type="entry name" value="LD25575P"/>
    <property type="match status" value="1"/>
</dbReference>
<organism evidence="8 9">
    <name type="scientific">Sphaeroforma arctica JP610</name>
    <dbReference type="NCBI Taxonomy" id="667725"/>
    <lineage>
        <taxon>Eukaryota</taxon>
        <taxon>Ichthyosporea</taxon>
        <taxon>Ichthyophonida</taxon>
        <taxon>Sphaeroforma</taxon>
    </lineage>
</organism>
<accession>A0A0L0G182</accession>
<dbReference type="SUPFAM" id="SSF48452">
    <property type="entry name" value="TPR-like"/>
    <property type="match status" value="2"/>
</dbReference>
<dbReference type="SMART" id="SM00028">
    <property type="entry name" value="TPR"/>
    <property type="match status" value="6"/>
</dbReference>
<dbReference type="InterPro" id="IPR019734">
    <property type="entry name" value="TPR_rpt"/>
</dbReference>
<dbReference type="GeneID" id="25906243"/>
<sequence length="502" mass="56415">MGLINNGWLSILILCIYTICNAGLAHGKQTAAQLIDEARKLLAHKDYDDALRLYGDAISIEPDNYMPYFQRATAYLAVGVSKPALADLTKVIELRPDFSHAIIKAGELHLKLGDLEEAEKTLSTINDQESLQLLLDVTQARKFKADGYKAAAAGQLHEAERDLSKAIELCGADVDMRHVRADVRIKLGLIGEAIHDVSRAVKMTNNDVSGYLKLSLLYFEIGDAEKSLDEIRECLKLDNDHKECFKHYKMVKKLYKSIQGIDKAVNEDRHADAIEKTHRAQEIVGDHPAFTTFFNKRLCKSYRANNDAVKAISACSKAIAGDELDTSLLVDRAEAYILNNDLDKADADFQTILDGDSENREAQEGRQKVAQLKKQASKRDYYKILGVTRSTKKKDILKAYRKLALEYHPDKFEGSDEDEAAIEAHKKRFMDISDAKEVLTDPEMRKQYDQGIDPMDSEAQKEQQQQQQWGGGGHPFFNQGHRQQHFHQRGGGGGGGFKFRWG</sequence>
<feature type="chain" id="PRO_5005538574" description="J domain-containing protein" evidence="6">
    <location>
        <begin position="28"/>
        <end position="502"/>
    </location>
</feature>
<dbReference type="AlphaFoldDB" id="A0A0L0G182"/>
<dbReference type="PRINTS" id="PR00625">
    <property type="entry name" value="JDOMAIN"/>
</dbReference>
<dbReference type="SMART" id="SM00271">
    <property type="entry name" value="DnaJ"/>
    <property type="match status" value="1"/>
</dbReference>
<dbReference type="Proteomes" id="UP000054560">
    <property type="component" value="Unassembled WGS sequence"/>
</dbReference>
<dbReference type="RefSeq" id="XP_014155865.1">
    <property type="nucleotide sequence ID" value="XM_014300390.1"/>
</dbReference>
<name>A0A0L0G182_9EUKA</name>
<dbReference type="OrthoDB" id="1726119at2759"/>
<keyword evidence="4" id="KW-0802">TPR repeat</keyword>
<dbReference type="SUPFAM" id="SSF46565">
    <property type="entry name" value="Chaperone J-domain"/>
    <property type="match status" value="1"/>
</dbReference>
<evidence type="ECO:0000256" key="1">
    <source>
        <dbReference type="ARBA" id="ARBA00004240"/>
    </source>
</evidence>
<evidence type="ECO:0000256" key="6">
    <source>
        <dbReference type="SAM" id="SignalP"/>
    </source>
</evidence>
<dbReference type="Pfam" id="PF00226">
    <property type="entry name" value="DnaJ"/>
    <property type="match status" value="1"/>
</dbReference>
<protein>
    <recommendedName>
        <fullName evidence="7">J domain-containing protein</fullName>
    </recommendedName>
</protein>
<evidence type="ECO:0000256" key="5">
    <source>
        <dbReference type="SAM" id="MobiDB-lite"/>
    </source>
</evidence>
<dbReference type="PROSITE" id="PS50076">
    <property type="entry name" value="DNAJ_2"/>
    <property type="match status" value="1"/>
</dbReference>
<dbReference type="eggNOG" id="KOG0624">
    <property type="taxonomic scope" value="Eukaryota"/>
</dbReference>
<feature type="compositionally biased region" description="Gly residues" evidence="5">
    <location>
        <begin position="489"/>
        <end position="502"/>
    </location>
</feature>
<dbReference type="InterPro" id="IPR001623">
    <property type="entry name" value="DnaJ_domain"/>
</dbReference>
<evidence type="ECO:0000256" key="2">
    <source>
        <dbReference type="ARBA" id="ARBA00022729"/>
    </source>
</evidence>
<evidence type="ECO:0000256" key="4">
    <source>
        <dbReference type="PROSITE-ProRule" id="PRU00339"/>
    </source>
</evidence>
<dbReference type="STRING" id="667725.A0A0L0G182"/>
<feature type="region of interest" description="Disordered" evidence="5">
    <location>
        <begin position="455"/>
        <end position="502"/>
    </location>
</feature>
<gene>
    <name evidence="8" type="ORF">SARC_05739</name>
</gene>
<evidence type="ECO:0000259" key="7">
    <source>
        <dbReference type="PROSITE" id="PS50076"/>
    </source>
</evidence>
<evidence type="ECO:0000313" key="9">
    <source>
        <dbReference type="Proteomes" id="UP000054560"/>
    </source>
</evidence>
<dbReference type="Gene3D" id="1.10.287.110">
    <property type="entry name" value="DnaJ domain"/>
    <property type="match status" value="1"/>
</dbReference>
<feature type="domain" description="J" evidence="7">
    <location>
        <begin position="380"/>
        <end position="452"/>
    </location>
</feature>
<keyword evidence="2 6" id="KW-0732">Signal</keyword>
<dbReference type="Pfam" id="PF13181">
    <property type="entry name" value="TPR_8"/>
    <property type="match status" value="1"/>
</dbReference>
<dbReference type="GO" id="GO:0051787">
    <property type="term" value="F:misfolded protein binding"/>
    <property type="evidence" value="ECO:0007669"/>
    <property type="project" value="TreeGrafter"/>
</dbReference>
<dbReference type="Pfam" id="PF14559">
    <property type="entry name" value="TPR_19"/>
    <property type="match status" value="1"/>
</dbReference>
<dbReference type="GO" id="GO:0051087">
    <property type="term" value="F:protein-folding chaperone binding"/>
    <property type="evidence" value="ECO:0007669"/>
    <property type="project" value="TreeGrafter"/>
</dbReference>
<keyword evidence="9" id="KW-1185">Reference proteome</keyword>
<evidence type="ECO:0000313" key="8">
    <source>
        <dbReference type="EMBL" id="KNC81963.1"/>
    </source>
</evidence>
<dbReference type="InterPro" id="IPR051727">
    <property type="entry name" value="DnaJ_C3_Co-chaperones"/>
</dbReference>
<proteinExistence type="predicted"/>
<dbReference type="GO" id="GO:0005783">
    <property type="term" value="C:endoplasmic reticulum"/>
    <property type="evidence" value="ECO:0007669"/>
    <property type="project" value="UniProtKB-SubCell"/>
</dbReference>
<reference evidence="8 9" key="1">
    <citation type="submission" date="2011-02" db="EMBL/GenBank/DDBJ databases">
        <title>The Genome Sequence of Sphaeroforma arctica JP610.</title>
        <authorList>
            <consortium name="The Broad Institute Genome Sequencing Platform"/>
            <person name="Russ C."/>
            <person name="Cuomo C."/>
            <person name="Young S.K."/>
            <person name="Zeng Q."/>
            <person name="Gargeya S."/>
            <person name="Alvarado L."/>
            <person name="Berlin A."/>
            <person name="Chapman S.B."/>
            <person name="Chen Z."/>
            <person name="Freedman E."/>
            <person name="Gellesch M."/>
            <person name="Goldberg J."/>
            <person name="Griggs A."/>
            <person name="Gujja S."/>
            <person name="Heilman E."/>
            <person name="Heiman D."/>
            <person name="Howarth C."/>
            <person name="Mehta T."/>
            <person name="Neiman D."/>
            <person name="Pearson M."/>
            <person name="Roberts A."/>
            <person name="Saif S."/>
            <person name="Shea T."/>
            <person name="Shenoy N."/>
            <person name="Sisk P."/>
            <person name="Stolte C."/>
            <person name="Sykes S."/>
            <person name="White J."/>
            <person name="Yandava C."/>
            <person name="Burger G."/>
            <person name="Gray M.W."/>
            <person name="Holland P.W.H."/>
            <person name="King N."/>
            <person name="Lang F.B.F."/>
            <person name="Roger A.J."/>
            <person name="Ruiz-Trillo I."/>
            <person name="Haas B."/>
            <person name="Nusbaum C."/>
            <person name="Birren B."/>
        </authorList>
    </citation>
    <scope>NUCLEOTIDE SEQUENCE [LARGE SCALE GENOMIC DNA]</scope>
    <source>
        <strain evidence="8 9">JP610</strain>
    </source>
</reference>
<dbReference type="EMBL" id="KQ241975">
    <property type="protein sequence ID" value="KNC81963.1"/>
    <property type="molecule type" value="Genomic_DNA"/>
</dbReference>
<feature type="repeat" description="TPR" evidence="4">
    <location>
        <begin position="208"/>
        <end position="241"/>
    </location>
</feature>
<comment type="subcellular location">
    <subcellularLocation>
        <location evidence="1">Endoplasmic reticulum</location>
    </subcellularLocation>
</comment>